<dbReference type="AlphaFoldDB" id="A0A0F9U9R0"/>
<proteinExistence type="predicted"/>
<feature type="compositionally biased region" description="Polar residues" evidence="1">
    <location>
        <begin position="68"/>
        <end position="86"/>
    </location>
</feature>
<reference evidence="2" key="1">
    <citation type="journal article" date="2015" name="Nature">
        <title>Complex archaea that bridge the gap between prokaryotes and eukaryotes.</title>
        <authorList>
            <person name="Spang A."/>
            <person name="Saw J.H."/>
            <person name="Jorgensen S.L."/>
            <person name="Zaremba-Niedzwiedzka K."/>
            <person name="Martijn J."/>
            <person name="Lind A.E."/>
            <person name="van Eijk R."/>
            <person name="Schleper C."/>
            <person name="Guy L."/>
            <person name="Ettema T.J."/>
        </authorList>
    </citation>
    <scope>NUCLEOTIDE SEQUENCE</scope>
</reference>
<dbReference type="SUPFAM" id="SSF56935">
    <property type="entry name" value="Porins"/>
    <property type="match status" value="1"/>
</dbReference>
<comment type="caution">
    <text evidence="2">The sequence shown here is derived from an EMBL/GenBank/DDBJ whole genome shotgun (WGS) entry which is preliminary data.</text>
</comment>
<protein>
    <recommendedName>
        <fullName evidence="3">Alginate export domain-containing protein</fullName>
    </recommendedName>
</protein>
<evidence type="ECO:0008006" key="3">
    <source>
        <dbReference type="Google" id="ProtNLM"/>
    </source>
</evidence>
<evidence type="ECO:0000256" key="1">
    <source>
        <dbReference type="SAM" id="MobiDB-lite"/>
    </source>
</evidence>
<dbReference type="Pfam" id="PF07396">
    <property type="entry name" value="Porin_O_P"/>
    <property type="match status" value="1"/>
</dbReference>
<sequence length="532" mass="58127">MSSIRASVWAPTSMDDGDIIVIKRTAFVFGLAGSLATPIVIAEEASNSDEQLWQVIEEQQKRIETLEDSMNSSGESKVSDNGSVQSGARDFHIGGYGSIRAESNNLDADQDTFTFRRFVLTGDGKINDRLEAYFELEFERFGAIELEKGASAGSDGFSAGQAIEGTNGSEISMEQAWARYRINDSVNLDMGALLVPLGRFNINHDDNQWNLTRRTLVDRGAPVLPNKAAWPELGLGFSGLVETRAGLVDYRLYAVNGVNLDFEFEGEVAAEPAGNSTIGVTKFEAGFAPSRGGFSNDLNGNKAITGRLGLLPEPGQEFAVSGYYGRYTPDFMDSESVWSVAVDGLHTFGGFEFEYEVVHTDWGNIDDVAASFARAAVDKEVEAKISAEGGETTEVVSEITLGGLAESRTGYWIEARYPFWPKALDNTFLGRGFGNPSLEPTVRMEQVVVRNRITGIEFSNRQITNLEKEKSSIVNRVTLGLAYRPVPDWVISFATEYTWTDEQTLAGLTNFIPAGEDEDSVLAFSTGVAYTF</sequence>
<gene>
    <name evidence="2" type="ORF">LCGC14_0633630</name>
</gene>
<dbReference type="InterPro" id="IPR010870">
    <property type="entry name" value="Porin_O/P"/>
</dbReference>
<accession>A0A0F9U9R0</accession>
<feature type="region of interest" description="Disordered" evidence="1">
    <location>
        <begin position="66"/>
        <end position="86"/>
    </location>
</feature>
<evidence type="ECO:0000313" key="2">
    <source>
        <dbReference type="EMBL" id="KKN50348.1"/>
    </source>
</evidence>
<dbReference type="Gene3D" id="2.40.160.10">
    <property type="entry name" value="Porin"/>
    <property type="match status" value="1"/>
</dbReference>
<dbReference type="EMBL" id="LAZR01001119">
    <property type="protein sequence ID" value="KKN50348.1"/>
    <property type="molecule type" value="Genomic_DNA"/>
</dbReference>
<name>A0A0F9U9R0_9ZZZZ</name>
<dbReference type="InterPro" id="IPR023614">
    <property type="entry name" value="Porin_dom_sf"/>
</dbReference>
<organism evidence="2">
    <name type="scientific">marine sediment metagenome</name>
    <dbReference type="NCBI Taxonomy" id="412755"/>
    <lineage>
        <taxon>unclassified sequences</taxon>
        <taxon>metagenomes</taxon>
        <taxon>ecological metagenomes</taxon>
    </lineage>
</organism>